<reference evidence="1" key="1">
    <citation type="submission" date="2020-02" db="EMBL/GenBank/DDBJ databases">
        <authorList>
            <person name="Meier V. D."/>
        </authorList>
    </citation>
    <scope>NUCLEOTIDE SEQUENCE</scope>
    <source>
        <strain evidence="1">AVDCRST_MAG38</strain>
    </source>
</reference>
<gene>
    <name evidence="1" type="ORF">AVDCRST_MAG38-1727</name>
</gene>
<organism evidence="1">
    <name type="scientific">uncultured Solirubrobacteraceae bacterium</name>
    <dbReference type="NCBI Taxonomy" id="1162706"/>
    <lineage>
        <taxon>Bacteria</taxon>
        <taxon>Bacillati</taxon>
        <taxon>Actinomycetota</taxon>
        <taxon>Thermoleophilia</taxon>
        <taxon>Solirubrobacterales</taxon>
        <taxon>Solirubrobacteraceae</taxon>
        <taxon>environmental samples</taxon>
    </lineage>
</organism>
<evidence type="ECO:0000313" key="1">
    <source>
        <dbReference type="EMBL" id="CAA9476738.1"/>
    </source>
</evidence>
<dbReference type="EMBL" id="CADCVJ010000147">
    <property type="protein sequence ID" value="CAA9476738.1"/>
    <property type="molecule type" value="Genomic_DNA"/>
</dbReference>
<proteinExistence type="predicted"/>
<name>A0A6J4RM20_9ACTN</name>
<dbReference type="AlphaFoldDB" id="A0A6J4RM20"/>
<dbReference type="Gene3D" id="3.40.50.620">
    <property type="entry name" value="HUPs"/>
    <property type="match status" value="1"/>
</dbReference>
<evidence type="ECO:0008006" key="2">
    <source>
        <dbReference type="Google" id="ProtNLM"/>
    </source>
</evidence>
<dbReference type="SUPFAM" id="SSF52402">
    <property type="entry name" value="Adenine nucleotide alpha hydrolases-like"/>
    <property type="match status" value="1"/>
</dbReference>
<sequence>MRTTILVLANQTASSEELFSTLEAKASKTPVRLEFVVPPVGPDPASRADAEKRLEEALQHARGAGMEATGIVGDCDALAAVVETYDPGRHDEIVVSTLPASISHWMGIDLPARIARTTDALVTHVATPEDDRGRWAERLARSAS</sequence>
<protein>
    <recommendedName>
        <fullName evidence="2">UspA domain-containing protein</fullName>
    </recommendedName>
</protein>
<dbReference type="InterPro" id="IPR014729">
    <property type="entry name" value="Rossmann-like_a/b/a_fold"/>
</dbReference>
<accession>A0A6J4RM20</accession>